<dbReference type="PROSITE" id="PS00676">
    <property type="entry name" value="SIGMA54_INTERACT_2"/>
    <property type="match status" value="1"/>
</dbReference>
<sequence length="576" mass="64376">MDRMIETILKTTKEAVMATDRHHRIVLFNQAAEIITGWHAASVLQQSVTTVFPESRLPEVMETGVAELEQRQRLSGVEIIVNRVPVVRDGQVTGAVAVFRDVSEVADLSRQIDRLKEMQSLLEGILHSTQDAISVCDENGIHVIINPAYTRLTGLSQEEIIGKPVTVDIVDGESIHLRVLKEKKPISNARLTVGRHQKEIIASAAPIIVDGELRGSVGILQDLTEMKKLSRELMLARQIIRKLEAKYTFDDIIALDPKTRLQVEKGKQAAMTPASILLRGESGTGKELFAHAIHNLSDRRYNQFIRVNCAAINENLLESELFGYEEGAFTGARKGGKNGLFLEAHNGTIFLDEIAEIPVSTQVKLLRVLQEKEIMPVGSTRTINVDVRVIAATNANLEKAVEAGRFREDLYYRLNVIPIVIPPLRDRRKDIQPLVMSMVQKYNQEYGRSAQAVSPRVMERLLAYHWPGNVRELQNYVGRAMVNMKVTDSELEERHLPKFFDNDLAPAAVKSDIELTPAKTAVTLAEAVEATERELILATLGSYHGNRSKTASALGISIRNLYYKMEKYQIGDPVEL</sequence>
<dbReference type="Gene3D" id="3.40.50.300">
    <property type="entry name" value="P-loop containing nucleotide triphosphate hydrolases"/>
    <property type="match status" value="1"/>
</dbReference>
<dbReference type="InterPro" id="IPR000014">
    <property type="entry name" value="PAS"/>
</dbReference>
<feature type="domain" description="Sigma-54 factor interaction" evidence="6">
    <location>
        <begin position="252"/>
        <end position="482"/>
    </location>
</feature>
<gene>
    <name evidence="8" type="ORF">SAMN06296020_11817</name>
</gene>
<dbReference type="Pfam" id="PF00989">
    <property type="entry name" value="PAS"/>
    <property type="match status" value="2"/>
</dbReference>
<dbReference type="SMART" id="SM00382">
    <property type="entry name" value="AAA"/>
    <property type="match status" value="1"/>
</dbReference>
<keyword evidence="4" id="KW-0238">DNA-binding</keyword>
<evidence type="ECO:0000256" key="1">
    <source>
        <dbReference type="ARBA" id="ARBA00022741"/>
    </source>
</evidence>
<evidence type="ECO:0000313" key="9">
    <source>
        <dbReference type="Proteomes" id="UP001158066"/>
    </source>
</evidence>
<dbReference type="Pfam" id="PF00158">
    <property type="entry name" value="Sigma54_activat"/>
    <property type="match status" value="1"/>
</dbReference>
<dbReference type="PRINTS" id="PR01590">
    <property type="entry name" value="HTHFIS"/>
</dbReference>
<dbReference type="Pfam" id="PF25601">
    <property type="entry name" value="AAA_lid_14"/>
    <property type="match status" value="1"/>
</dbReference>
<dbReference type="EMBL" id="FXUF01000018">
    <property type="protein sequence ID" value="SMP69188.1"/>
    <property type="molecule type" value="Genomic_DNA"/>
</dbReference>
<keyword evidence="3" id="KW-0805">Transcription regulation</keyword>
<dbReference type="InterPro" id="IPR009057">
    <property type="entry name" value="Homeodomain-like_sf"/>
</dbReference>
<dbReference type="PANTHER" id="PTHR32071:SF121">
    <property type="entry name" value="SIGMA L-DEPENDENT TRANSCRIPTIONAL REGULATOR YQIR-RELATED"/>
    <property type="match status" value="1"/>
</dbReference>
<evidence type="ECO:0000256" key="5">
    <source>
        <dbReference type="ARBA" id="ARBA00023163"/>
    </source>
</evidence>
<organism evidence="8 9">
    <name type="scientific">Anoxynatronum buryatiense</name>
    <dbReference type="NCBI Taxonomy" id="489973"/>
    <lineage>
        <taxon>Bacteria</taxon>
        <taxon>Bacillati</taxon>
        <taxon>Bacillota</taxon>
        <taxon>Clostridia</taxon>
        <taxon>Eubacteriales</taxon>
        <taxon>Clostridiaceae</taxon>
        <taxon>Anoxynatronum</taxon>
    </lineage>
</organism>
<evidence type="ECO:0000256" key="4">
    <source>
        <dbReference type="ARBA" id="ARBA00023125"/>
    </source>
</evidence>
<evidence type="ECO:0000256" key="2">
    <source>
        <dbReference type="ARBA" id="ARBA00022840"/>
    </source>
</evidence>
<dbReference type="InterPro" id="IPR058031">
    <property type="entry name" value="AAA_lid_NorR"/>
</dbReference>
<evidence type="ECO:0000313" key="8">
    <source>
        <dbReference type="EMBL" id="SMP69188.1"/>
    </source>
</evidence>
<dbReference type="NCBIfam" id="TIGR00229">
    <property type="entry name" value="sensory_box"/>
    <property type="match status" value="2"/>
</dbReference>
<dbReference type="Gene3D" id="1.10.8.60">
    <property type="match status" value="1"/>
</dbReference>
<name>A0AA45WYI2_9CLOT</name>
<feature type="domain" description="PAS" evidence="7">
    <location>
        <begin position="1"/>
        <end position="56"/>
    </location>
</feature>
<keyword evidence="9" id="KW-1185">Reference proteome</keyword>
<dbReference type="Pfam" id="PF02954">
    <property type="entry name" value="HTH_8"/>
    <property type="match status" value="1"/>
</dbReference>
<dbReference type="Proteomes" id="UP001158066">
    <property type="component" value="Unassembled WGS sequence"/>
</dbReference>
<dbReference type="CDD" id="cd00009">
    <property type="entry name" value="AAA"/>
    <property type="match status" value="1"/>
</dbReference>
<dbReference type="PROSITE" id="PS50045">
    <property type="entry name" value="SIGMA54_INTERACT_4"/>
    <property type="match status" value="1"/>
</dbReference>
<keyword evidence="1" id="KW-0547">Nucleotide-binding</keyword>
<dbReference type="GO" id="GO:0006355">
    <property type="term" value="P:regulation of DNA-templated transcription"/>
    <property type="evidence" value="ECO:0007669"/>
    <property type="project" value="InterPro"/>
</dbReference>
<dbReference type="InterPro" id="IPR035965">
    <property type="entry name" value="PAS-like_dom_sf"/>
</dbReference>
<dbReference type="CDD" id="cd00130">
    <property type="entry name" value="PAS"/>
    <property type="match status" value="2"/>
</dbReference>
<dbReference type="PROSITE" id="PS50112">
    <property type="entry name" value="PAS"/>
    <property type="match status" value="2"/>
</dbReference>
<evidence type="ECO:0000259" key="7">
    <source>
        <dbReference type="PROSITE" id="PS50112"/>
    </source>
</evidence>
<dbReference type="Gene3D" id="3.30.450.20">
    <property type="entry name" value="PAS domain"/>
    <property type="match status" value="2"/>
</dbReference>
<dbReference type="InterPro" id="IPR025943">
    <property type="entry name" value="Sigma_54_int_dom_ATP-bd_2"/>
</dbReference>
<dbReference type="InterPro" id="IPR002197">
    <property type="entry name" value="HTH_Fis"/>
</dbReference>
<dbReference type="FunFam" id="3.40.50.300:FF:000006">
    <property type="entry name" value="DNA-binding transcriptional regulator NtrC"/>
    <property type="match status" value="1"/>
</dbReference>
<proteinExistence type="predicted"/>
<dbReference type="SUPFAM" id="SSF46689">
    <property type="entry name" value="Homeodomain-like"/>
    <property type="match status" value="1"/>
</dbReference>
<comment type="caution">
    <text evidence="8">The sequence shown here is derived from an EMBL/GenBank/DDBJ whole genome shotgun (WGS) entry which is preliminary data.</text>
</comment>
<dbReference type="GO" id="GO:0005524">
    <property type="term" value="F:ATP binding"/>
    <property type="evidence" value="ECO:0007669"/>
    <property type="project" value="UniProtKB-KW"/>
</dbReference>
<keyword evidence="5" id="KW-0804">Transcription</keyword>
<dbReference type="InterPro" id="IPR013767">
    <property type="entry name" value="PAS_fold"/>
</dbReference>
<evidence type="ECO:0000256" key="3">
    <source>
        <dbReference type="ARBA" id="ARBA00023015"/>
    </source>
</evidence>
<dbReference type="RefSeq" id="WP_283410583.1">
    <property type="nucleotide sequence ID" value="NZ_FXUF01000018.1"/>
</dbReference>
<dbReference type="PANTHER" id="PTHR32071">
    <property type="entry name" value="TRANSCRIPTIONAL REGULATORY PROTEIN"/>
    <property type="match status" value="1"/>
</dbReference>
<evidence type="ECO:0000259" key="6">
    <source>
        <dbReference type="PROSITE" id="PS50045"/>
    </source>
</evidence>
<dbReference type="SMART" id="SM00091">
    <property type="entry name" value="PAS"/>
    <property type="match status" value="2"/>
</dbReference>
<dbReference type="SUPFAM" id="SSF55785">
    <property type="entry name" value="PYP-like sensor domain (PAS domain)"/>
    <property type="match status" value="2"/>
</dbReference>
<dbReference type="InterPro" id="IPR025944">
    <property type="entry name" value="Sigma_54_int_dom_CS"/>
</dbReference>
<reference evidence="8" key="1">
    <citation type="submission" date="2017-05" db="EMBL/GenBank/DDBJ databases">
        <authorList>
            <person name="Varghese N."/>
            <person name="Submissions S."/>
        </authorList>
    </citation>
    <scope>NUCLEOTIDE SEQUENCE</scope>
    <source>
        <strain evidence="8">Su22</strain>
    </source>
</reference>
<dbReference type="InterPro" id="IPR002078">
    <property type="entry name" value="Sigma_54_int"/>
</dbReference>
<dbReference type="InterPro" id="IPR027417">
    <property type="entry name" value="P-loop_NTPase"/>
</dbReference>
<dbReference type="PROSITE" id="PS00688">
    <property type="entry name" value="SIGMA54_INTERACT_3"/>
    <property type="match status" value="1"/>
</dbReference>
<dbReference type="InterPro" id="IPR025662">
    <property type="entry name" value="Sigma_54_int_dom_ATP-bd_1"/>
</dbReference>
<accession>A0AA45WYI2</accession>
<dbReference type="AlphaFoldDB" id="A0AA45WYI2"/>
<protein>
    <submittedName>
        <fullName evidence="8">PAS domain S-box-containing protein</fullName>
    </submittedName>
</protein>
<dbReference type="InterPro" id="IPR003593">
    <property type="entry name" value="AAA+_ATPase"/>
</dbReference>
<dbReference type="PROSITE" id="PS00675">
    <property type="entry name" value="SIGMA54_INTERACT_1"/>
    <property type="match status" value="1"/>
</dbReference>
<keyword evidence="2" id="KW-0067">ATP-binding</keyword>
<dbReference type="Gene3D" id="1.10.10.60">
    <property type="entry name" value="Homeodomain-like"/>
    <property type="match status" value="1"/>
</dbReference>
<dbReference type="GO" id="GO:0043565">
    <property type="term" value="F:sequence-specific DNA binding"/>
    <property type="evidence" value="ECO:0007669"/>
    <property type="project" value="InterPro"/>
</dbReference>
<dbReference type="SUPFAM" id="SSF52540">
    <property type="entry name" value="P-loop containing nucleoside triphosphate hydrolases"/>
    <property type="match status" value="1"/>
</dbReference>
<feature type="domain" description="PAS" evidence="7">
    <location>
        <begin position="118"/>
        <end position="174"/>
    </location>
</feature>